<dbReference type="InterPro" id="IPR036770">
    <property type="entry name" value="Ankyrin_rpt-contain_sf"/>
</dbReference>
<evidence type="ECO:0000256" key="1">
    <source>
        <dbReference type="ARBA" id="ARBA00022737"/>
    </source>
</evidence>
<dbReference type="GO" id="GO:0000976">
    <property type="term" value="F:transcription cis-regulatory region binding"/>
    <property type="evidence" value="ECO:0007669"/>
    <property type="project" value="TreeGrafter"/>
</dbReference>
<organism evidence="3 4">
    <name type="scientific">Marchantia polymorpha subsp. ruderalis</name>
    <dbReference type="NCBI Taxonomy" id="1480154"/>
    <lineage>
        <taxon>Eukaryota</taxon>
        <taxon>Viridiplantae</taxon>
        <taxon>Streptophyta</taxon>
        <taxon>Embryophyta</taxon>
        <taxon>Marchantiophyta</taxon>
        <taxon>Marchantiopsida</taxon>
        <taxon>Marchantiidae</taxon>
        <taxon>Marchantiales</taxon>
        <taxon>Marchantiaceae</taxon>
        <taxon>Marchantia</taxon>
    </lineage>
</organism>
<evidence type="ECO:0000313" key="3">
    <source>
        <dbReference type="EMBL" id="OAE22870.1"/>
    </source>
</evidence>
<evidence type="ECO:0000256" key="2">
    <source>
        <dbReference type="ARBA" id="ARBA00023043"/>
    </source>
</evidence>
<gene>
    <name evidence="3" type="ORF">AXG93_4139s1130</name>
</gene>
<dbReference type="InterPro" id="IPR050663">
    <property type="entry name" value="Ankyrin-SOCS_Box"/>
</dbReference>
<dbReference type="GO" id="GO:0005634">
    <property type="term" value="C:nucleus"/>
    <property type="evidence" value="ECO:0007669"/>
    <property type="project" value="TreeGrafter"/>
</dbReference>
<dbReference type="EMBL" id="LVLJ01003038">
    <property type="protein sequence ID" value="OAE22870.1"/>
    <property type="molecule type" value="Genomic_DNA"/>
</dbReference>
<sequence length="171" mass="19031">MSPLQNSAGENATTVGGFTELHHAAAMGLKTERYGINPVDVNALDKVLGRTAWLYAVGGEHQRVFEELIKFHGRTHDFSPGCHKDNGEVLHLLSNCAKANVNILTADGSGMTPLHCAIRAESTETFDVLMSDLEVDVNAILKSRVSLVRSPWTNLTLHTWWTWKKSERFRF</sequence>
<dbReference type="GO" id="GO:0045944">
    <property type="term" value="P:positive regulation of transcription by RNA polymerase II"/>
    <property type="evidence" value="ECO:0007669"/>
    <property type="project" value="TreeGrafter"/>
</dbReference>
<dbReference type="PANTHER" id="PTHR24193">
    <property type="entry name" value="ANKYRIN REPEAT PROTEIN"/>
    <property type="match status" value="1"/>
</dbReference>
<dbReference type="PANTHER" id="PTHR24193:SF121">
    <property type="entry name" value="ADA2A-CONTAINING COMPLEX COMPONENT 3, ISOFORM D"/>
    <property type="match status" value="1"/>
</dbReference>
<keyword evidence="4" id="KW-1185">Reference proteome</keyword>
<dbReference type="Gene3D" id="1.25.40.20">
    <property type="entry name" value="Ankyrin repeat-containing domain"/>
    <property type="match status" value="1"/>
</dbReference>
<dbReference type="InterPro" id="IPR002110">
    <property type="entry name" value="Ankyrin_rpt"/>
</dbReference>
<name>A0A176VPM9_MARPO</name>
<keyword evidence="2" id="KW-0040">ANK repeat</keyword>
<dbReference type="SUPFAM" id="SSF48403">
    <property type="entry name" value="Ankyrin repeat"/>
    <property type="match status" value="1"/>
</dbReference>
<dbReference type="AlphaFoldDB" id="A0A176VPM9"/>
<accession>A0A176VPM9</accession>
<keyword evidence="1" id="KW-0677">Repeat</keyword>
<comment type="caution">
    <text evidence="3">The sequence shown here is derived from an EMBL/GenBank/DDBJ whole genome shotgun (WGS) entry which is preliminary data.</text>
</comment>
<dbReference type="Pfam" id="PF12796">
    <property type="entry name" value="Ank_2"/>
    <property type="match status" value="1"/>
</dbReference>
<evidence type="ECO:0000313" key="4">
    <source>
        <dbReference type="Proteomes" id="UP000077202"/>
    </source>
</evidence>
<reference evidence="3" key="1">
    <citation type="submission" date="2016-03" db="EMBL/GenBank/DDBJ databases">
        <title>Mechanisms controlling the formation of the plant cell surface in tip-growing cells are functionally conserved among land plants.</title>
        <authorList>
            <person name="Honkanen S."/>
            <person name="Jones V.A."/>
            <person name="Morieri G."/>
            <person name="Champion C."/>
            <person name="Hetherington A.J."/>
            <person name="Kelly S."/>
            <person name="Saint-Marcoux D."/>
            <person name="Proust H."/>
            <person name="Prescott H."/>
            <person name="Dolan L."/>
        </authorList>
    </citation>
    <scope>NUCLEOTIDE SEQUENCE [LARGE SCALE GENOMIC DNA]</scope>
    <source>
        <tissue evidence="3">Whole gametophyte</tissue>
    </source>
</reference>
<proteinExistence type="predicted"/>
<protein>
    <recommendedName>
        <fullName evidence="5">PGG domain-containing protein</fullName>
    </recommendedName>
</protein>
<evidence type="ECO:0008006" key="5">
    <source>
        <dbReference type="Google" id="ProtNLM"/>
    </source>
</evidence>
<dbReference type="Proteomes" id="UP000077202">
    <property type="component" value="Unassembled WGS sequence"/>
</dbReference>